<gene>
    <name evidence="3" type="ORF">GCM10010102_43920</name>
</gene>
<feature type="region of interest" description="Disordered" evidence="1">
    <location>
        <begin position="309"/>
        <end position="335"/>
    </location>
</feature>
<name>A0A8H9GUR0_9MICO</name>
<keyword evidence="2" id="KW-0812">Transmembrane</keyword>
<keyword evidence="2" id="KW-1133">Transmembrane helix</keyword>
<feature type="transmembrane region" description="Helical" evidence="2">
    <location>
        <begin position="26"/>
        <end position="43"/>
    </location>
</feature>
<dbReference type="Proteomes" id="UP000655589">
    <property type="component" value="Unassembled WGS sequence"/>
</dbReference>
<evidence type="ECO:0000256" key="1">
    <source>
        <dbReference type="SAM" id="MobiDB-lite"/>
    </source>
</evidence>
<organism evidence="3 4">
    <name type="scientific">Promicromonospora citrea</name>
    <dbReference type="NCBI Taxonomy" id="43677"/>
    <lineage>
        <taxon>Bacteria</taxon>
        <taxon>Bacillati</taxon>
        <taxon>Actinomycetota</taxon>
        <taxon>Actinomycetes</taxon>
        <taxon>Micrococcales</taxon>
        <taxon>Promicromonosporaceae</taxon>
        <taxon>Promicromonospora</taxon>
    </lineage>
</organism>
<dbReference type="AlphaFoldDB" id="A0A8H9GUR0"/>
<reference evidence="3" key="2">
    <citation type="submission" date="2020-09" db="EMBL/GenBank/DDBJ databases">
        <authorList>
            <person name="Sun Q."/>
            <person name="Ohkuma M."/>
        </authorList>
    </citation>
    <scope>NUCLEOTIDE SEQUENCE</scope>
    <source>
        <strain evidence="3">JCM 3051</strain>
    </source>
</reference>
<evidence type="ECO:0000313" key="3">
    <source>
        <dbReference type="EMBL" id="GGM43647.1"/>
    </source>
</evidence>
<protein>
    <submittedName>
        <fullName evidence="3">Uncharacterized protein</fullName>
    </submittedName>
</protein>
<keyword evidence="2" id="KW-0472">Membrane</keyword>
<evidence type="ECO:0000313" key="4">
    <source>
        <dbReference type="Proteomes" id="UP000655589"/>
    </source>
</evidence>
<reference evidence="3" key="1">
    <citation type="journal article" date="2014" name="Int. J. Syst. Evol. Microbiol.">
        <title>Complete genome sequence of Corynebacterium casei LMG S-19264T (=DSM 44701T), isolated from a smear-ripened cheese.</title>
        <authorList>
            <consortium name="US DOE Joint Genome Institute (JGI-PGF)"/>
            <person name="Walter F."/>
            <person name="Albersmeier A."/>
            <person name="Kalinowski J."/>
            <person name="Ruckert C."/>
        </authorList>
    </citation>
    <scope>NUCLEOTIDE SEQUENCE</scope>
    <source>
        <strain evidence="3">JCM 3051</strain>
    </source>
</reference>
<sequence length="335" mass="35786">MELIKAIAGAITSHTEALFGTKWTEFVAWSTYGVAAIWLYWHLLSADRDGTIRVDQIERSPLDGVAALFAWLGAPSPTWLHDAIAWSSSPDRSTLVIVLAILCGAAAITSARIPGPGWAILTVLLGLAAIQGGGMGVLRVIAAAIAAPVAVSYLLGLLQRDRKVKDMTHMPFYTTRQLLNVLIPFGLVLAAPAVVLVHLVTCFSIPDREEPGALELSSASLRALRDSGDAEDRRAAHHALIVAGAILAAPDERDSHAHSISWIMTAPAGARIPGSSTSEAALRRAWRENETLRDPTVAMLTHDGPLEGPRFRGYVVSPERDDSETDGLGPMPKHG</sequence>
<feature type="transmembrane region" description="Helical" evidence="2">
    <location>
        <begin position="93"/>
        <end position="111"/>
    </location>
</feature>
<keyword evidence="4" id="KW-1185">Reference proteome</keyword>
<proteinExistence type="predicted"/>
<comment type="caution">
    <text evidence="3">The sequence shown here is derived from an EMBL/GenBank/DDBJ whole genome shotgun (WGS) entry which is preliminary data.</text>
</comment>
<evidence type="ECO:0000256" key="2">
    <source>
        <dbReference type="SAM" id="Phobius"/>
    </source>
</evidence>
<feature type="transmembrane region" description="Helical" evidence="2">
    <location>
        <begin position="178"/>
        <end position="200"/>
    </location>
</feature>
<accession>A0A8H9GUR0</accession>
<dbReference type="EMBL" id="BMPT01000027">
    <property type="protein sequence ID" value="GGM43647.1"/>
    <property type="molecule type" value="Genomic_DNA"/>
</dbReference>
<feature type="transmembrane region" description="Helical" evidence="2">
    <location>
        <begin position="140"/>
        <end position="158"/>
    </location>
</feature>